<dbReference type="EMBL" id="RPHB01000007">
    <property type="protein sequence ID" value="MBW3469073.1"/>
    <property type="molecule type" value="Genomic_DNA"/>
</dbReference>
<dbReference type="AlphaFoldDB" id="A0A951J0T5"/>
<proteinExistence type="predicted"/>
<evidence type="ECO:0000313" key="1">
    <source>
        <dbReference type="EMBL" id="MBW3469073.1"/>
    </source>
</evidence>
<keyword evidence="2" id="KW-1185">Reference proteome</keyword>
<accession>A0A951J0T5</accession>
<evidence type="ECO:0000313" key="2">
    <source>
        <dbReference type="Proteomes" id="UP000727490"/>
    </source>
</evidence>
<reference evidence="1 2" key="1">
    <citation type="journal article" date="2020" name="Syst. Appl. Microbiol.">
        <title>Arthrospiribacter ruber gen. nov., sp. nov., a novel bacterium isolated from Arthrospira cultures.</title>
        <authorList>
            <person name="Waleron M."/>
            <person name="Misztak A."/>
            <person name="Waleron M.M."/>
            <person name="Furmaniak M."/>
            <person name="Mrozik A."/>
            <person name="Waleron K."/>
        </authorList>
    </citation>
    <scope>NUCLEOTIDE SEQUENCE [LARGE SCALE GENOMIC DNA]</scope>
    <source>
        <strain evidence="1 2">DPMB0001</strain>
    </source>
</reference>
<sequence>MIKIKRGNNSSFFVDFLIIVKTMYGIKYQLFYTGLGGFETKINILKKNYVGSIIELKGSSAPFILNLQPSEDRQFSVFKTSYCTLNILESEAIKNDFQEIEDEDDFILKYYRNNQLVWSGYILAEQYLEADSDFFVSLKFYDGISRLRVFTANDINLNETVASYPLSIILRNVNGLLYTKINSDSDLLFNPFLTSTVGGRLIDSVRIRRSSLFDNDGNALNLYDILESIATTFNFTYLMYKDRLCITNFEFTSNPKFYDYELQQEVTLNNNYSEDSNHLFVEETKELTYLDSLKKMEVTHKTDVELDFIDFDKLTVTTGSPAPVVEDGEIIFNSFNADFPDTSNTSHRNVSIKNSQPIRVTNPTEYFLAFRNYRLNIRYRMEVEFNITDNDILLMSEAEQQTARNRRAELIANTSIRLSMLFKTSGEGRADAYVSSGVLVPDLGSGQVDLHYLLLNNDWEGLKQGVEYEANFVLPENLNEITVEFYQPVVWHANLPSSNNHRYETVKLIIEDVTFRRNDRIGLRELNYEGVTDRNVFNYNLNRDREYGYIDVEEVSYRNALLQTNEIALPFNSFNLSNKEYTFNRLFNLNIPAFLLTQQLQQLGVQQRKVTGELWVKNNPSFDYLSCFNINNRKYNIHRMEYNDFEGVYDVELIEVV</sequence>
<gene>
    <name evidence="1" type="ORF">EGN73_14830</name>
</gene>
<dbReference type="Proteomes" id="UP000727490">
    <property type="component" value="Unassembled WGS sequence"/>
</dbReference>
<dbReference type="RefSeq" id="WP_219291465.1">
    <property type="nucleotide sequence ID" value="NZ_RPHB01000007.1"/>
</dbReference>
<organism evidence="1 2">
    <name type="scientific">Arthrospiribacter ruber</name>
    <dbReference type="NCBI Taxonomy" id="2487934"/>
    <lineage>
        <taxon>Bacteria</taxon>
        <taxon>Pseudomonadati</taxon>
        <taxon>Bacteroidota</taxon>
        <taxon>Cytophagia</taxon>
        <taxon>Cytophagales</taxon>
        <taxon>Cyclobacteriaceae</taxon>
        <taxon>Arthrospiribacter</taxon>
    </lineage>
</organism>
<name>A0A951J0T5_9BACT</name>
<comment type="caution">
    <text evidence="1">The sequence shown here is derived from an EMBL/GenBank/DDBJ whole genome shotgun (WGS) entry which is preliminary data.</text>
</comment>
<protein>
    <submittedName>
        <fullName evidence="1">Uncharacterized protein</fullName>
    </submittedName>
</protein>